<comment type="caution">
    <text evidence="3">The sequence shown here is derived from an EMBL/GenBank/DDBJ whole genome shotgun (WGS) entry which is preliminary data.</text>
</comment>
<gene>
    <name evidence="3" type="ORF">FQA47_024198</name>
</gene>
<dbReference type="PROSITE" id="PS50227">
    <property type="entry name" value="G_PROTEIN_RECEP_F2_3"/>
    <property type="match status" value="1"/>
</dbReference>
<dbReference type="Proteomes" id="UP000646548">
    <property type="component" value="Unassembled WGS sequence"/>
</dbReference>
<dbReference type="InterPro" id="IPR017983">
    <property type="entry name" value="GPCR_2_secretin-like_CS"/>
</dbReference>
<dbReference type="GO" id="GO:0004930">
    <property type="term" value="F:G protein-coupled receptor activity"/>
    <property type="evidence" value="ECO:0007669"/>
    <property type="project" value="InterPro"/>
</dbReference>
<feature type="domain" description="G-protein coupled receptors family 2 profile 1" evidence="2">
    <location>
        <begin position="37"/>
        <end position="77"/>
    </location>
</feature>
<organism evidence="3 4">
    <name type="scientific">Oryzias melastigma</name>
    <name type="common">Marine medaka</name>
    <dbReference type="NCBI Taxonomy" id="30732"/>
    <lineage>
        <taxon>Eukaryota</taxon>
        <taxon>Metazoa</taxon>
        <taxon>Chordata</taxon>
        <taxon>Craniata</taxon>
        <taxon>Vertebrata</taxon>
        <taxon>Euteleostomi</taxon>
        <taxon>Actinopterygii</taxon>
        <taxon>Neopterygii</taxon>
        <taxon>Teleostei</taxon>
        <taxon>Neoteleostei</taxon>
        <taxon>Acanthomorphata</taxon>
        <taxon>Ovalentaria</taxon>
        <taxon>Atherinomorphae</taxon>
        <taxon>Beloniformes</taxon>
        <taxon>Adrianichthyidae</taxon>
        <taxon>Oryziinae</taxon>
        <taxon>Oryzias</taxon>
    </lineage>
</organism>
<reference evidence="3" key="1">
    <citation type="journal article" name="BMC Genomics">
        <title>Long-read sequencing and de novo genome assembly of marine medaka (Oryzias melastigma).</title>
        <authorList>
            <person name="Liang P."/>
            <person name="Saqib H.S.A."/>
            <person name="Ni X."/>
            <person name="Shen Y."/>
        </authorList>
    </citation>
    <scope>NUCLEOTIDE SEQUENCE</scope>
    <source>
        <strain evidence="3">Bigg-433</strain>
    </source>
</reference>
<keyword evidence="3" id="KW-0675">Receptor</keyword>
<dbReference type="PROSITE" id="PS00649">
    <property type="entry name" value="G_PROTEIN_RECEP_F2_1"/>
    <property type="match status" value="1"/>
</dbReference>
<dbReference type="GO" id="GO:0016020">
    <property type="term" value="C:membrane"/>
    <property type="evidence" value="ECO:0007669"/>
    <property type="project" value="InterPro"/>
</dbReference>
<evidence type="ECO:0000259" key="2">
    <source>
        <dbReference type="PROSITE" id="PS50227"/>
    </source>
</evidence>
<dbReference type="InterPro" id="IPR036445">
    <property type="entry name" value="GPCR_2_extracell_dom_sf"/>
</dbReference>
<feature type="chain" id="PRO_5032493973" evidence="1">
    <location>
        <begin position="24"/>
        <end position="77"/>
    </location>
</feature>
<accession>A0A834F0U6</accession>
<dbReference type="SUPFAM" id="SSF111418">
    <property type="entry name" value="Hormone receptor domain"/>
    <property type="match status" value="1"/>
</dbReference>
<dbReference type="Gene3D" id="4.10.1240.10">
    <property type="entry name" value="GPCR, family 2, extracellular hormone receptor domain"/>
    <property type="match status" value="1"/>
</dbReference>
<dbReference type="InterPro" id="IPR001879">
    <property type="entry name" value="GPCR_2_extracellular_dom"/>
</dbReference>
<dbReference type="EMBL" id="WKFB01000901">
    <property type="protein sequence ID" value="KAF6716939.1"/>
    <property type="molecule type" value="Genomic_DNA"/>
</dbReference>
<evidence type="ECO:0000313" key="3">
    <source>
        <dbReference type="EMBL" id="KAF6716939.1"/>
    </source>
</evidence>
<protein>
    <submittedName>
        <fullName evidence="3">Pituitary adenylate cyclase-activating polypeptide type I receptor</fullName>
    </submittedName>
</protein>
<sequence length="77" mass="8811">MFADIIRPLTLTLLLLLPLGSNQQVPSNCVIKREQEKCMEMMALHDSSSEFDCPWFWDNLTCWQPAKVGDVIEVNCP</sequence>
<evidence type="ECO:0000256" key="1">
    <source>
        <dbReference type="SAM" id="SignalP"/>
    </source>
</evidence>
<feature type="signal peptide" evidence="1">
    <location>
        <begin position="1"/>
        <end position="23"/>
    </location>
</feature>
<evidence type="ECO:0000313" key="4">
    <source>
        <dbReference type="Proteomes" id="UP000646548"/>
    </source>
</evidence>
<proteinExistence type="predicted"/>
<keyword evidence="1" id="KW-0732">Signal</keyword>
<dbReference type="AlphaFoldDB" id="A0A834F0U6"/>
<dbReference type="Pfam" id="PF02793">
    <property type="entry name" value="HRM"/>
    <property type="match status" value="1"/>
</dbReference>
<name>A0A834F0U6_ORYME</name>